<organism evidence="2">
    <name type="scientific">marine sediment metagenome</name>
    <dbReference type="NCBI Taxonomy" id="412755"/>
    <lineage>
        <taxon>unclassified sequences</taxon>
        <taxon>metagenomes</taxon>
        <taxon>ecological metagenomes</taxon>
    </lineage>
</organism>
<name>A0A0F9Q4L3_9ZZZZ</name>
<reference evidence="2" key="1">
    <citation type="journal article" date="2015" name="Nature">
        <title>Complex archaea that bridge the gap between prokaryotes and eukaryotes.</title>
        <authorList>
            <person name="Spang A."/>
            <person name="Saw J.H."/>
            <person name="Jorgensen S.L."/>
            <person name="Zaremba-Niedzwiedzka K."/>
            <person name="Martijn J."/>
            <person name="Lind A.E."/>
            <person name="van Eijk R."/>
            <person name="Schleper C."/>
            <person name="Guy L."/>
            <person name="Ettema T.J."/>
        </authorList>
    </citation>
    <scope>NUCLEOTIDE SEQUENCE</scope>
</reference>
<keyword evidence="1" id="KW-0812">Transmembrane</keyword>
<dbReference type="AlphaFoldDB" id="A0A0F9Q4L3"/>
<feature type="transmembrane region" description="Helical" evidence="1">
    <location>
        <begin position="48"/>
        <end position="68"/>
    </location>
</feature>
<keyword evidence="1" id="KW-1133">Transmembrane helix</keyword>
<dbReference type="EMBL" id="LAZR01004479">
    <property type="protein sequence ID" value="KKN08231.1"/>
    <property type="molecule type" value="Genomic_DNA"/>
</dbReference>
<protein>
    <submittedName>
        <fullName evidence="2">Uncharacterized protein</fullName>
    </submittedName>
</protein>
<evidence type="ECO:0000313" key="2">
    <source>
        <dbReference type="EMBL" id="KKN08231.1"/>
    </source>
</evidence>
<accession>A0A0F9Q4L3</accession>
<proteinExistence type="predicted"/>
<gene>
    <name evidence="2" type="ORF">LCGC14_1058800</name>
</gene>
<evidence type="ECO:0000256" key="1">
    <source>
        <dbReference type="SAM" id="Phobius"/>
    </source>
</evidence>
<comment type="caution">
    <text evidence="2">The sequence shown here is derived from an EMBL/GenBank/DDBJ whole genome shotgun (WGS) entry which is preliminary data.</text>
</comment>
<sequence>MAQQVGFAPPGTQEMTRTIAGVAGAGITGALEGIIVKMAPQMGAAAPLLSWGALLGIPLIGVAGALFAKGMIGDLLQGVADAGTAILSYTLPSMLVPQLFGQKPNPGPGGSRQLLGSGPGVKQLAAGAGSAPQRSQVAAQVGLEF</sequence>
<keyword evidence="1" id="KW-0472">Membrane</keyword>